<dbReference type="EMBL" id="CP002398">
    <property type="protein sequence ID" value="ADU15363.1"/>
    <property type="molecule type" value="Genomic_DNA"/>
</dbReference>
<sequence>MSPPERACPFRGGTAQPLTLEVIWYAGTIIDEMTVPATSRYTTRPKVEDRAAARPRPRAGLHISHTRYASDETPTRAVYAIGIEARRAKTRDQRG</sequence>
<dbReference type="RefSeq" id="WP_013481176.1">
    <property type="nucleotide sequence ID" value="NC_014819.1"/>
</dbReference>
<dbReference type="Proteomes" id="UP000001492">
    <property type="component" value="Plasmid pASTEX02"/>
</dbReference>
<evidence type="ECO:0000313" key="3">
    <source>
        <dbReference type="Proteomes" id="UP000001492"/>
    </source>
</evidence>
<dbReference type="AlphaFoldDB" id="E8RVU1"/>
<reference evidence="3" key="1">
    <citation type="submission" date="2010-12" db="EMBL/GenBank/DDBJ databases">
        <title>Complete sequence of plasmid 2 of Asticcacaulis excentricus CB 48.</title>
        <authorList>
            <consortium name="US DOE Joint Genome Institute"/>
            <person name="Lucas S."/>
            <person name="Copeland A."/>
            <person name="Lapidus A."/>
            <person name="Cheng J.-F."/>
            <person name="Bruce D."/>
            <person name="Goodwin L."/>
            <person name="Pitluck S."/>
            <person name="Teshima H."/>
            <person name="Davenport K."/>
            <person name="Detter J.C."/>
            <person name="Han C."/>
            <person name="Tapia R."/>
            <person name="Land M."/>
            <person name="Hauser L."/>
            <person name="Jeffries C."/>
            <person name="Kyrpides N."/>
            <person name="Ivanova N."/>
            <person name="Ovchinnikova G."/>
            <person name="Brun Y.V."/>
            <person name="Woyke T."/>
        </authorList>
    </citation>
    <scope>NUCLEOTIDE SEQUENCE [LARGE SCALE GENOMIC DNA]</scope>
    <source>
        <strain evidence="3">ATCC 15261 / DSM 4724 / KCTC 12464 / NCIMB 9791 / VKM B-1370 / CB 48</strain>
        <plasmid evidence="3">pASTEX02</plasmid>
    </source>
</reference>
<feature type="region of interest" description="Disordered" evidence="1">
    <location>
        <begin position="41"/>
        <end position="60"/>
    </location>
</feature>
<name>E8RVU1_ASTEC</name>
<accession>E8RVU1</accession>
<dbReference type="HOGENOM" id="CLU_2366792_0_0_5"/>
<protein>
    <submittedName>
        <fullName evidence="2">Uncharacterized protein</fullName>
    </submittedName>
</protein>
<gene>
    <name evidence="2" type="ordered locus">Astex_3752</name>
</gene>
<organism evidence="2 3">
    <name type="scientific">Asticcacaulis excentricus (strain ATCC 15261 / DSM 4724 / KCTC 12464 / NCIMB 9791 / VKM B-1370 / CB 48)</name>
    <dbReference type="NCBI Taxonomy" id="573065"/>
    <lineage>
        <taxon>Bacteria</taxon>
        <taxon>Pseudomonadati</taxon>
        <taxon>Pseudomonadota</taxon>
        <taxon>Alphaproteobacteria</taxon>
        <taxon>Caulobacterales</taxon>
        <taxon>Caulobacteraceae</taxon>
        <taxon>Asticcacaulis</taxon>
    </lineage>
</organism>
<evidence type="ECO:0000256" key="1">
    <source>
        <dbReference type="SAM" id="MobiDB-lite"/>
    </source>
</evidence>
<geneLocation type="plasmid" evidence="2 3">
    <name>pASTEX02</name>
</geneLocation>
<keyword evidence="3" id="KW-1185">Reference proteome</keyword>
<evidence type="ECO:0000313" key="2">
    <source>
        <dbReference type="EMBL" id="ADU15363.1"/>
    </source>
</evidence>
<keyword evidence="2" id="KW-0614">Plasmid</keyword>
<proteinExistence type="predicted"/>
<dbReference type="KEGG" id="aex:Astex_3752"/>